<dbReference type="EMBL" id="BJOV01000002">
    <property type="protein sequence ID" value="GEE00691.1"/>
    <property type="molecule type" value="Genomic_DNA"/>
</dbReference>
<reference evidence="5" key="1">
    <citation type="submission" date="2019-06" db="EMBL/GenBank/DDBJ databases">
        <title>Gordonia isolated from sludge of a wastewater treatment plant.</title>
        <authorList>
            <person name="Tamura T."/>
            <person name="Aoyama K."/>
            <person name="Kang Y."/>
            <person name="Saito S."/>
            <person name="Akiyama N."/>
            <person name="Yazawa K."/>
            <person name="Gonoi T."/>
            <person name="Mikami Y."/>
        </authorList>
    </citation>
    <scope>NUCLEOTIDE SEQUENCE [LARGE SCALE GENOMIC DNA]</scope>
    <source>
        <strain evidence="5">NBRC 107696</strain>
    </source>
</reference>
<dbReference type="GO" id="GO:0070402">
    <property type="term" value="F:NADPH binding"/>
    <property type="evidence" value="ECO:0007669"/>
    <property type="project" value="TreeGrafter"/>
</dbReference>
<dbReference type="Pfam" id="PF08240">
    <property type="entry name" value="ADH_N"/>
    <property type="match status" value="1"/>
</dbReference>
<dbReference type="Gene3D" id="3.40.50.720">
    <property type="entry name" value="NAD(P)-binding Rossmann-like Domain"/>
    <property type="match status" value="1"/>
</dbReference>
<dbReference type="AlphaFoldDB" id="A0A7I9V6J8"/>
<gene>
    <name evidence="4" type="ORF">nbrc107696_11370</name>
</gene>
<dbReference type="SMART" id="SM00829">
    <property type="entry name" value="PKS_ER"/>
    <property type="match status" value="1"/>
</dbReference>
<dbReference type="PANTHER" id="PTHR48106:SF13">
    <property type="entry name" value="QUINONE OXIDOREDUCTASE-RELATED"/>
    <property type="match status" value="1"/>
</dbReference>
<feature type="domain" description="Enoyl reductase (ER)" evidence="3">
    <location>
        <begin position="26"/>
        <end position="311"/>
    </location>
</feature>
<dbReference type="InterPro" id="IPR013154">
    <property type="entry name" value="ADH-like_N"/>
</dbReference>
<evidence type="ECO:0000256" key="1">
    <source>
        <dbReference type="ARBA" id="ARBA00022857"/>
    </source>
</evidence>
<keyword evidence="1" id="KW-0521">NADP</keyword>
<evidence type="ECO:0000256" key="2">
    <source>
        <dbReference type="ARBA" id="ARBA00023002"/>
    </source>
</evidence>
<dbReference type="CDD" id="cd05289">
    <property type="entry name" value="MDR_like_2"/>
    <property type="match status" value="1"/>
</dbReference>
<protein>
    <submittedName>
        <fullName evidence="4">Putative oxidoreductase</fullName>
    </submittedName>
</protein>
<dbReference type="PANTHER" id="PTHR48106">
    <property type="entry name" value="QUINONE OXIDOREDUCTASE PIG3-RELATED"/>
    <property type="match status" value="1"/>
</dbReference>
<dbReference type="GO" id="GO:0003960">
    <property type="term" value="F:quinone reductase (NADPH) activity"/>
    <property type="evidence" value="ECO:0007669"/>
    <property type="project" value="TreeGrafter"/>
</dbReference>
<dbReference type="InterPro" id="IPR020843">
    <property type="entry name" value="ER"/>
</dbReference>
<dbReference type="Gene3D" id="3.90.180.10">
    <property type="entry name" value="Medium-chain alcohol dehydrogenases, catalytic domain"/>
    <property type="match status" value="1"/>
</dbReference>
<dbReference type="Pfam" id="PF13602">
    <property type="entry name" value="ADH_zinc_N_2"/>
    <property type="match status" value="1"/>
</dbReference>
<dbReference type="InterPro" id="IPR011032">
    <property type="entry name" value="GroES-like_sf"/>
</dbReference>
<evidence type="ECO:0000259" key="3">
    <source>
        <dbReference type="SMART" id="SM00829"/>
    </source>
</evidence>
<evidence type="ECO:0000313" key="4">
    <source>
        <dbReference type="EMBL" id="GEE00691.1"/>
    </source>
</evidence>
<sequence>MLVTVAAGLRSGLMTGERWHATGPEGLDAFEFVPFTAPEPGPGEIRIQVRAAGVNPADLKHIRRAASFPLPIGYEVSGVVTAVGDGTRFEIGDRVVAFRVHGGYATEITVPGSSALPLPETVDDVEAAGLLLAGTTAADMLHRSRAVTGETILMHGASGAVGATLLQLAARAGVRVIGTAAPDRLDAVTRFGGAAVPYGPDLLERIDGPVDAVLDLAGTAEAMEASLALVDDRSRIITAANKAAAQRHGVVAVAGLDPESAAFRDAARVGLIAMVAAGELVVPIARTFALDDAVSALALVSAGLAGGKVVLVCG</sequence>
<keyword evidence="5" id="KW-1185">Reference proteome</keyword>
<dbReference type="GO" id="GO:0035925">
    <property type="term" value="F:mRNA 3'-UTR AU-rich region binding"/>
    <property type="evidence" value="ECO:0007669"/>
    <property type="project" value="TreeGrafter"/>
</dbReference>
<keyword evidence="2" id="KW-0560">Oxidoreductase</keyword>
<dbReference type="SUPFAM" id="SSF51735">
    <property type="entry name" value="NAD(P)-binding Rossmann-fold domains"/>
    <property type="match status" value="1"/>
</dbReference>
<proteinExistence type="predicted"/>
<evidence type="ECO:0000313" key="5">
    <source>
        <dbReference type="Proteomes" id="UP000444960"/>
    </source>
</evidence>
<dbReference type="Proteomes" id="UP000444960">
    <property type="component" value="Unassembled WGS sequence"/>
</dbReference>
<comment type="caution">
    <text evidence="4">The sequence shown here is derived from an EMBL/GenBank/DDBJ whole genome shotgun (WGS) entry which is preliminary data.</text>
</comment>
<accession>A0A7I9V6J8</accession>
<dbReference type="SUPFAM" id="SSF50129">
    <property type="entry name" value="GroES-like"/>
    <property type="match status" value="1"/>
</dbReference>
<dbReference type="InterPro" id="IPR036291">
    <property type="entry name" value="NAD(P)-bd_dom_sf"/>
</dbReference>
<name>A0A7I9V6J8_9ACTN</name>
<dbReference type="GO" id="GO:0005829">
    <property type="term" value="C:cytosol"/>
    <property type="evidence" value="ECO:0007669"/>
    <property type="project" value="TreeGrafter"/>
</dbReference>
<organism evidence="4 5">
    <name type="scientific">Gordonia spumicola</name>
    <dbReference type="NCBI Taxonomy" id="589161"/>
    <lineage>
        <taxon>Bacteria</taxon>
        <taxon>Bacillati</taxon>
        <taxon>Actinomycetota</taxon>
        <taxon>Actinomycetes</taxon>
        <taxon>Mycobacteriales</taxon>
        <taxon>Gordoniaceae</taxon>
        <taxon>Gordonia</taxon>
    </lineage>
</organism>